<sequence>MRQTRKEKTSQKLTRWDRIRKRNTCKNASSLKTDIVKNFIEKDYINQHDESVLCGKSLPNKVLNPVLVMDMRHEMFRKIPRKLPLATVGGLRTLDACVNHNLAVEERYIMNELSKFRQQLQKNRKRNTLRVKIIQSDDNNKIYDMDNEYLTQSLVRAAKHIENFYAAPLEALQKVDEIYEATILIKNNNELEEAHREENLKGAMEMVPESDFKADVTNVEVQDDYLLKNTNIDNANIEHAKTDSLNKFSEKKVEEMESRNTIIVNEPESNLLESNLENKSFEKDQQFLKGACKCPNSVDMESNGKASCKERCVRFVETVNIKNFDRENSICSNTSDGIDSVVSDLAEEALFELQMEAEEILTQENGSNMENKKAAEPFEVQINSKDTTSQYVANALEPLVITKLSKPKEVDAAITTSEELEDESISNHEQNLIIQQLFRPRTNTNLTLLKKYFLKWIHFVTIEKIEREDVSSKSDRVHKINMFLDKIRKEKLRLTRYARQCNTGQAREETQKTPAVSTQTTKKYQNKIKIQQDIIDLQRLKLERQERIIMELKLNKLSDEAKEAREDLKNELKTIIRHGDPKFKAKAKCLQLIGNLCDEKDENMTTLQGKALFMPKFLLQMEERALERNIRHEKARQRRLQQEAEKEAQKMAAEEAKRLEDEEAKRLRIEALKEKRRQEKMAKVLKEREHQRSLEAKHKADEFYRRLLLRRIGMEGFKRLIIRKRENKRKCEHFRRQIFKRTYFANWRDYYIKLRNDQQLMADDLYDKIIKRKTLCAWQLYVQQERSKFNVAVDWCDLKRTEITFKLWAQHSARMSAIAAAKMKQATSHHEWHLKWKVLDCWQRLPQILQLERETEERRQRWRMKIWELLPDYTPNRDNP</sequence>
<name>A0A0K8W2K8_BACLA</name>
<gene>
    <name evidence="2" type="primary">KIAA1407_2</name>
    <name evidence="2" type="ORF">c2_g1_i4</name>
</gene>
<evidence type="ECO:0000256" key="1">
    <source>
        <dbReference type="SAM" id="Coils"/>
    </source>
</evidence>
<keyword evidence="1" id="KW-0175">Coiled coil</keyword>
<dbReference type="PANTHER" id="PTHR22028:SF5">
    <property type="entry name" value="COILED-COIL DOMAIN-CONTAINING PROTEIN 191"/>
    <property type="match status" value="1"/>
</dbReference>
<organism evidence="2">
    <name type="scientific">Bactrocera latifrons</name>
    <name type="common">Malaysian fruit fly</name>
    <name type="synonym">Chaetodacus latifrons</name>
    <dbReference type="NCBI Taxonomy" id="174628"/>
    <lineage>
        <taxon>Eukaryota</taxon>
        <taxon>Metazoa</taxon>
        <taxon>Ecdysozoa</taxon>
        <taxon>Arthropoda</taxon>
        <taxon>Hexapoda</taxon>
        <taxon>Insecta</taxon>
        <taxon>Pterygota</taxon>
        <taxon>Neoptera</taxon>
        <taxon>Endopterygota</taxon>
        <taxon>Diptera</taxon>
        <taxon>Brachycera</taxon>
        <taxon>Muscomorpha</taxon>
        <taxon>Tephritoidea</taxon>
        <taxon>Tephritidae</taxon>
        <taxon>Bactrocera</taxon>
        <taxon>Bactrocera</taxon>
    </lineage>
</organism>
<dbReference type="EMBL" id="GDHF01007018">
    <property type="protein sequence ID" value="JAI45296.1"/>
    <property type="molecule type" value="Transcribed_RNA"/>
</dbReference>
<dbReference type="InterPro" id="IPR052270">
    <property type="entry name" value="CACF_protein"/>
</dbReference>
<proteinExistence type="predicted"/>
<dbReference type="PANTHER" id="PTHR22028">
    <property type="entry name" value="SFI1 SPINDLE BODY DOMAIN-CONTAINING PROTEIN-RELATED"/>
    <property type="match status" value="1"/>
</dbReference>
<dbReference type="AlphaFoldDB" id="A0A0K8W2K8"/>
<evidence type="ECO:0000313" key="2">
    <source>
        <dbReference type="EMBL" id="JAI45296.1"/>
    </source>
</evidence>
<feature type="coiled-coil region" evidence="1">
    <location>
        <begin position="623"/>
        <end position="689"/>
    </location>
</feature>
<protein>
    <submittedName>
        <fullName evidence="2">Coiled-coil domain-containing protein KIAA1407</fullName>
    </submittedName>
</protein>
<accession>A0A0K8W2K8</accession>
<dbReference type="OrthoDB" id="6256972at2759"/>
<feature type="coiled-coil region" evidence="1">
    <location>
        <begin position="535"/>
        <end position="578"/>
    </location>
</feature>
<reference evidence="2" key="1">
    <citation type="submission" date="2015-06" db="EMBL/GenBank/DDBJ databases">
        <authorList>
            <person name="Hoefler B.C."/>
            <person name="Straight P.D."/>
        </authorList>
    </citation>
    <scope>NUCLEOTIDE SEQUENCE</scope>
</reference>